<organism evidence="2 3">
    <name type="scientific">Hyphomonas oceanitis SCH89</name>
    <dbReference type="NCBI Taxonomy" id="1280953"/>
    <lineage>
        <taxon>Bacteria</taxon>
        <taxon>Pseudomonadati</taxon>
        <taxon>Pseudomonadota</taxon>
        <taxon>Alphaproteobacteria</taxon>
        <taxon>Hyphomonadales</taxon>
        <taxon>Hyphomonadaceae</taxon>
        <taxon>Hyphomonas</taxon>
    </lineage>
</organism>
<dbReference type="InterPro" id="IPR018754">
    <property type="entry name" value="RovC-like_DNA-bd"/>
</dbReference>
<evidence type="ECO:0000313" key="2">
    <source>
        <dbReference type="EMBL" id="KDA01893.1"/>
    </source>
</evidence>
<dbReference type="eggNOG" id="COG5419">
    <property type="taxonomic scope" value="Bacteria"/>
</dbReference>
<dbReference type="PATRIC" id="fig|1280953.3.peg.2675"/>
<dbReference type="Pfam" id="PF10074">
    <property type="entry name" value="RovC_DNA-bd"/>
    <property type="match status" value="1"/>
</dbReference>
<name>A0A059G630_9PROT</name>
<protein>
    <recommendedName>
        <fullName evidence="1">T6SS Transcription factor RovC-like DNA binding domain-containing protein</fullName>
    </recommendedName>
</protein>
<keyword evidence="3" id="KW-1185">Reference proteome</keyword>
<accession>A0A059G630</accession>
<gene>
    <name evidence="2" type="ORF">HOC_13289</name>
</gene>
<evidence type="ECO:0000259" key="1">
    <source>
        <dbReference type="Pfam" id="PF10074"/>
    </source>
</evidence>
<comment type="caution">
    <text evidence="2">The sequence shown here is derived from an EMBL/GenBank/DDBJ whole genome shotgun (WGS) entry which is preliminary data.</text>
</comment>
<reference evidence="2 3" key="1">
    <citation type="journal article" date="2014" name="Antonie Van Leeuwenhoek">
        <title>Hyphomonas beringensis sp. nov. and Hyphomonas chukchiensis sp. nov., isolated from surface seawater of the Bering Sea and Chukchi Sea.</title>
        <authorList>
            <person name="Li C."/>
            <person name="Lai Q."/>
            <person name="Li G."/>
            <person name="Dong C."/>
            <person name="Wang J."/>
            <person name="Liao Y."/>
            <person name="Shao Z."/>
        </authorList>
    </citation>
    <scope>NUCLEOTIDE SEQUENCE [LARGE SCALE GENOMIC DNA]</scope>
    <source>
        <strain evidence="2 3">SCH89</strain>
    </source>
</reference>
<feature type="domain" description="T6SS Transcription factor RovC-like DNA binding" evidence="1">
    <location>
        <begin position="14"/>
        <end position="101"/>
    </location>
</feature>
<evidence type="ECO:0000313" key="3">
    <source>
        <dbReference type="Proteomes" id="UP000024942"/>
    </source>
</evidence>
<dbReference type="Proteomes" id="UP000024942">
    <property type="component" value="Unassembled WGS sequence"/>
</dbReference>
<sequence length="156" mass="16822">MSLSSVHRAGAETRALAQARRLLGEASAPVWTRRHVLLRNALVALEAHESGLCYRQTAMIFYSEARVSEAWNSGSTAMKAEMARRLAKGRHLRDGGYFELLSSGRARRPGFSPAHTAGHVDGSSANRTFPPARSVRVAATGEPAAGIGDLTNRTRP</sequence>
<dbReference type="AlphaFoldDB" id="A0A059G630"/>
<proteinExistence type="predicted"/>
<dbReference type="EMBL" id="ARYL01000020">
    <property type="protein sequence ID" value="KDA01893.1"/>
    <property type="molecule type" value="Genomic_DNA"/>
</dbReference>